<dbReference type="AlphaFoldDB" id="A0A2P2MQM7"/>
<evidence type="ECO:0000313" key="1">
    <source>
        <dbReference type="EMBL" id="MBX32512.1"/>
    </source>
</evidence>
<organism evidence="1">
    <name type="scientific">Rhizophora mucronata</name>
    <name type="common">Asiatic mangrove</name>
    <dbReference type="NCBI Taxonomy" id="61149"/>
    <lineage>
        <taxon>Eukaryota</taxon>
        <taxon>Viridiplantae</taxon>
        <taxon>Streptophyta</taxon>
        <taxon>Embryophyta</taxon>
        <taxon>Tracheophyta</taxon>
        <taxon>Spermatophyta</taxon>
        <taxon>Magnoliopsida</taxon>
        <taxon>eudicotyledons</taxon>
        <taxon>Gunneridae</taxon>
        <taxon>Pentapetalae</taxon>
        <taxon>rosids</taxon>
        <taxon>fabids</taxon>
        <taxon>Malpighiales</taxon>
        <taxon>Rhizophoraceae</taxon>
        <taxon>Rhizophora</taxon>
    </lineage>
</organism>
<reference evidence="1" key="1">
    <citation type="submission" date="2018-02" db="EMBL/GenBank/DDBJ databases">
        <title>Rhizophora mucronata_Transcriptome.</title>
        <authorList>
            <person name="Meera S.P."/>
            <person name="Sreeshan A."/>
            <person name="Augustine A."/>
        </authorList>
    </citation>
    <scope>NUCLEOTIDE SEQUENCE</scope>
    <source>
        <tissue evidence="1">Leaf</tissue>
    </source>
</reference>
<name>A0A2P2MQM7_RHIMU</name>
<accession>A0A2P2MQM7</accession>
<proteinExistence type="predicted"/>
<protein>
    <submittedName>
        <fullName evidence="1">Uncharacterized protein</fullName>
    </submittedName>
</protein>
<dbReference type="EMBL" id="GGEC01052028">
    <property type="protein sequence ID" value="MBX32512.1"/>
    <property type="molecule type" value="Transcribed_RNA"/>
</dbReference>
<sequence>MSKDGPKIAHNPIIQIGKPYFQFCRIYHIYSDPLHFEWVCSCLFQSTIFFSSFGEY</sequence>